<organism evidence="1">
    <name type="scientific">Solanum lycopersicum</name>
    <name type="common">Tomato</name>
    <name type="synonym">Lycopersicon esculentum</name>
    <dbReference type="NCBI Taxonomy" id="4081"/>
    <lineage>
        <taxon>Eukaryota</taxon>
        <taxon>Viridiplantae</taxon>
        <taxon>Streptophyta</taxon>
        <taxon>Embryophyta</taxon>
        <taxon>Tracheophyta</taxon>
        <taxon>Spermatophyta</taxon>
        <taxon>Magnoliopsida</taxon>
        <taxon>eudicotyledons</taxon>
        <taxon>Gunneridae</taxon>
        <taxon>Pentapetalae</taxon>
        <taxon>asterids</taxon>
        <taxon>lamiids</taxon>
        <taxon>Solanales</taxon>
        <taxon>Solanaceae</taxon>
        <taxon>Solanoideae</taxon>
        <taxon>Solaneae</taxon>
        <taxon>Solanum</taxon>
        <taxon>Solanum subgen. Lycopersicon</taxon>
    </lineage>
</organism>
<dbReference type="AlphaFoldDB" id="A0A3Q7II90"/>
<sequence length="23" mass="2509">MHLQKFTCTYSAETLQGAGFCAT</sequence>
<dbReference type="Gramene" id="Solyc08g060830.3.1">
    <property type="protein sequence ID" value="Solyc08g060830.3.1"/>
    <property type="gene ID" value="Solyc08g060830.3"/>
</dbReference>
<accession>A0A3Q7II90</accession>
<proteinExistence type="predicted"/>
<protein>
    <submittedName>
        <fullName evidence="1">Uncharacterized protein</fullName>
    </submittedName>
</protein>
<keyword evidence="2" id="KW-1185">Reference proteome</keyword>
<name>A0A3Q7II90_SOLLC</name>
<evidence type="ECO:0000313" key="2">
    <source>
        <dbReference type="Proteomes" id="UP000004994"/>
    </source>
</evidence>
<evidence type="ECO:0000313" key="1">
    <source>
        <dbReference type="EnsemblPlants" id="Solyc08g060830.3.1"/>
    </source>
</evidence>
<reference evidence="1" key="2">
    <citation type="submission" date="2019-01" db="UniProtKB">
        <authorList>
            <consortium name="EnsemblPlants"/>
        </authorList>
    </citation>
    <scope>IDENTIFICATION</scope>
    <source>
        <strain evidence="1">cv. Heinz 1706</strain>
    </source>
</reference>
<dbReference type="Proteomes" id="UP000004994">
    <property type="component" value="Chromosome 8"/>
</dbReference>
<dbReference type="InParanoid" id="A0A3Q7II90"/>
<reference evidence="1" key="1">
    <citation type="journal article" date="2012" name="Nature">
        <title>The tomato genome sequence provides insights into fleshy fruit evolution.</title>
        <authorList>
            <consortium name="Tomato Genome Consortium"/>
        </authorList>
    </citation>
    <scope>NUCLEOTIDE SEQUENCE [LARGE SCALE GENOMIC DNA]</scope>
    <source>
        <strain evidence="1">cv. Heinz 1706</strain>
    </source>
</reference>
<dbReference type="EnsemblPlants" id="Solyc08g060830.3.1">
    <property type="protein sequence ID" value="Solyc08g060830.3.1"/>
    <property type="gene ID" value="Solyc08g060830.3"/>
</dbReference>